<dbReference type="InterPro" id="IPR000086">
    <property type="entry name" value="NUDIX_hydrolase_dom"/>
</dbReference>
<keyword evidence="4" id="KW-0460">Magnesium</keyword>
<dbReference type="Gene3D" id="3.90.79.10">
    <property type="entry name" value="Nucleoside Triphosphate Pyrophosphohydrolase"/>
    <property type="match status" value="1"/>
</dbReference>
<comment type="cofactor">
    <cofactor evidence="4">
        <name>Mg(2+)</name>
        <dbReference type="ChEBI" id="CHEBI:18420"/>
    </cofactor>
</comment>
<dbReference type="Proteomes" id="UP001302316">
    <property type="component" value="Unassembled WGS sequence"/>
</dbReference>
<evidence type="ECO:0000256" key="1">
    <source>
        <dbReference type="ARBA" id="ARBA00007608"/>
    </source>
</evidence>
<evidence type="ECO:0000256" key="4">
    <source>
        <dbReference type="RuleBase" id="RU364043"/>
    </source>
</evidence>
<dbReference type="InterPro" id="IPR015797">
    <property type="entry name" value="NUDIX_hydrolase-like_dom_sf"/>
</dbReference>
<reference evidence="6 7" key="1">
    <citation type="submission" date="2023-12" db="EMBL/GenBank/DDBJ databases">
        <title>Whole-genome sequencing of halo(alkali)philic microorganisms from hypersaline lakes.</title>
        <authorList>
            <person name="Sorokin D.Y."/>
            <person name="Merkel A.Y."/>
            <person name="Messina E."/>
            <person name="Yakimov M."/>
        </authorList>
    </citation>
    <scope>NUCLEOTIDE SEQUENCE [LARGE SCALE GENOMIC DNA]</scope>
    <source>
        <strain evidence="6 7">AB-CW1</strain>
    </source>
</reference>
<evidence type="ECO:0000313" key="6">
    <source>
        <dbReference type="EMBL" id="MEA5445335.1"/>
    </source>
</evidence>
<dbReference type="CDD" id="cd03675">
    <property type="entry name" value="NUDIX_Hydrolase"/>
    <property type="match status" value="1"/>
</dbReference>
<name>A0AAP6ML59_9GAMM</name>
<dbReference type="EMBL" id="JAYGII010000008">
    <property type="protein sequence ID" value="MEA5445335.1"/>
    <property type="molecule type" value="Genomic_DNA"/>
</dbReference>
<feature type="domain" description="Nudix hydrolase" evidence="5">
    <location>
        <begin position="2"/>
        <end position="144"/>
    </location>
</feature>
<comment type="caution">
    <text evidence="6">The sequence shown here is derived from an EMBL/GenBank/DDBJ whole genome shotgun (WGS) entry which is preliminary data.</text>
</comment>
<evidence type="ECO:0000256" key="2">
    <source>
        <dbReference type="ARBA" id="ARBA00011245"/>
    </source>
</evidence>
<dbReference type="GO" id="GO:0004787">
    <property type="term" value="F:thiamine diphosphate phosphatase activity"/>
    <property type="evidence" value="ECO:0007669"/>
    <property type="project" value="InterPro"/>
</dbReference>
<organism evidence="6 7">
    <name type="scientific">Natronospira elongata</name>
    <dbReference type="NCBI Taxonomy" id="3110268"/>
    <lineage>
        <taxon>Bacteria</taxon>
        <taxon>Pseudomonadati</taxon>
        <taxon>Pseudomonadota</taxon>
        <taxon>Gammaproteobacteria</taxon>
        <taxon>Natronospirales</taxon>
        <taxon>Natronospiraceae</taxon>
        <taxon>Natronospira</taxon>
    </lineage>
</organism>
<dbReference type="InterPro" id="IPR033713">
    <property type="entry name" value="NudJ"/>
</dbReference>
<evidence type="ECO:0000313" key="7">
    <source>
        <dbReference type="Proteomes" id="UP001302316"/>
    </source>
</evidence>
<dbReference type="SUPFAM" id="SSF55811">
    <property type="entry name" value="Nudix"/>
    <property type="match status" value="1"/>
</dbReference>
<dbReference type="GO" id="GO:0017110">
    <property type="term" value="F:nucleoside diphosphate phosphatase activity"/>
    <property type="evidence" value="ECO:0007669"/>
    <property type="project" value="InterPro"/>
</dbReference>
<dbReference type="Pfam" id="PF00293">
    <property type="entry name" value="NUDIX"/>
    <property type="match status" value="1"/>
</dbReference>
<comment type="similarity">
    <text evidence="1 4">Belongs to the Nudix hydrolase family. NudJ subfamily.</text>
</comment>
<comment type="subunit">
    <text evidence="2 4">Monomer.</text>
</comment>
<gene>
    <name evidence="4" type="primary">nudJ</name>
    <name evidence="6" type="ORF">VCB98_05845</name>
</gene>
<accession>A0AAP6ML59</accession>
<dbReference type="AlphaFoldDB" id="A0AAP6ML59"/>
<evidence type="ECO:0000259" key="5">
    <source>
        <dbReference type="PROSITE" id="PS51462"/>
    </source>
</evidence>
<protein>
    <recommendedName>
        <fullName evidence="3 4">Phosphatase NudJ</fullName>
        <ecNumber evidence="4">3.6.1.-</ecNumber>
    </recommendedName>
</protein>
<dbReference type="EC" id="3.6.1.-" evidence="4"/>
<dbReference type="GO" id="GO:0017111">
    <property type="term" value="F:ribonucleoside triphosphate phosphatase activity"/>
    <property type="evidence" value="ECO:0007669"/>
    <property type="project" value="InterPro"/>
</dbReference>
<dbReference type="PANTHER" id="PTHR43222:SF11">
    <property type="entry name" value="PHOSPHATASE NUDJ"/>
    <property type="match status" value="1"/>
</dbReference>
<keyword evidence="7" id="KW-1185">Reference proteome</keyword>
<dbReference type="RefSeq" id="WP_346050964.1">
    <property type="nucleotide sequence ID" value="NZ_JAYGII010000008.1"/>
</dbReference>
<keyword evidence="4 6" id="KW-0378">Hydrolase</keyword>
<dbReference type="PANTHER" id="PTHR43222">
    <property type="entry name" value="NUDIX HYDROLASE 23"/>
    <property type="match status" value="1"/>
</dbReference>
<proteinExistence type="inferred from homology"/>
<evidence type="ECO:0000256" key="3">
    <source>
        <dbReference type="ARBA" id="ARBA00015552"/>
    </source>
</evidence>
<sequence>MTWKPNVTVSAVVEENARFLLVEEEIRGQLQLNNPAGHLEPGESLVDAVIREVQEESARDFEPESISGIYLWRTASGDKTFLRVNFCGQARHYNPTQALDTGIVRTLWLSRDEIAAEQARLRSPLVLRCVDDYLNGKRYPLDALSHLPDGWPEE</sequence>
<dbReference type="PROSITE" id="PS51462">
    <property type="entry name" value="NUDIX"/>
    <property type="match status" value="1"/>
</dbReference>